<accession>A0A561VY47</accession>
<feature type="transmembrane region" description="Helical" evidence="1">
    <location>
        <begin position="113"/>
        <end position="134"/>
    </location>
</feature>
<protein>
    <submittedName>
        <fullName evidence="2">Uncharacterized protein DUF3592</fullName>
    </submittedName>
</protein>
<evidence type="ECO:0000313" key="2">
    <source>
        <dbReference type="EMBL" id="TWG16541.1"/>
    </source>
</evidence>
<feature type="transmembrane region" description="Helical" evidence="1">
    <location>
        <begin position="12"/>
        <end position="34"/>
    </location>
</feature>
<reference evidence="2 3" key="1">
    <citation type="submission" date="2019-06" db="EMBL/GenBank/DDBJ databases">
        <title>Sequencing the genomes of 1000 actinobacteria strains.</title>
        <authorList>
            <person name="Klenk H.-P."/>
        </authorList>
    </citation>
    <scope>NUCLEOTIDE SEQUENCE [LARGE SCALE GENOMIC DNA]</scope>
    <source>
        <strain evidence="2 3">DSM 45885</strain>
    </source>
</reference>
<evidence type="ECO:0000256" key="1">
    <source>
        <dbReference type="SAM" id="Phobius"/>
    </source>
</evidence>
<dbReference type="AlphaFoldDB" id="A0A561VY47"/>
<dbReference type="Proteomes" id="UP000317685">
    <property type="component" value="Unassembled WGS sequence"/>
</dbReference>
<dbReference type="EMBL" id="VIWZ01000001">
    <property type="protein sequence ID" value="TWG16541.1"/>
    <property type="molecule type" value="Genomic_DNA"/>
</dbReference>
<keyword evidence="1" id="KW-0812">Transmembrane</keyword>
<comment type="caution">
    <text evidence="2">The sequence shown here is derived from an EMBL/GenBank/DDBJ whole genome shotgun (WGS) entry which is preliminary data.</text>
</comment>
<keyword evidence="3" id="KW-1185">Reference proteome</keyword>
<proteinExistence type="predicted"/>
<organism evidence="2 3">
    <name type="scientific">Micromonospora taraxaci</name>
    <dbReference type="NCBI Taxonomy" id="1316803"/>
    <lineage>
        <taxon>Bacteria</taxon>
        <taxon>Bacillati</taxon>
        <taxon>Actinomycetota</taxon>
        <taxon>Actinomycetes</taxon>
        <taxon>Micromonosporales</taxon>
        <taxon>Micromonosporaceae</taxon>
        <taxon>Micromonospora</taxon>
    </lineage>
</organism>
<evidence type="ECO:0000313" key="3">
    <source>
        <dbReference type="Proteomes" id="UP000317685"/>
    </source>
</evidence>
<name>A0A561VY47_9ACTN</name>
<keyword evidence="1" id="KW-0472">Membrane</keyword>
<gene>
    <name evidence="2" type="ORF">FHU34_111880</name>
</gene>
<sequence length="149" mass="16889">MNRRRPSRTFLRVFSAFCLVFVITLTALSTWSLVDDHRGSEAEATVLDVEHRGERKTFVTVQFNTSGGEVCEADFRVAVDANRSVTTGDRIRVHHSESRPCLSVREVGDHSRWYMILIAAVLLTAFGILAYVAWRRPRPPLPLRYAGMP</sequence>
<keyword evidence="1" id="KW-1133">Transmembrane helix</keyword>